<gene>
    <name evidence="1" type="ORF">EEL30_08980</name>
</gene>
<evidence type="ECO:0000313" key="2">
    <source>
        <dbReference type="Proteomes" id="UP000319432"/>
    </source>
</evidence>
<organism evidence="1 2">
    <name type="scientific">Brevibacillus laterosporus</name>
    <name type="common">Bacillus laterosporus</name>
    <dbReference type="NCBI Taxonomy" id="1465"/>
    <lineage>
        <taxon>Bacteria</taxon>
        <taxon>Bacillati</taxon>
        <taxon>Bacillota</taxon>
        <taxon>Bacilli</taxon>
        <taxon>Bacillales</taxon>
        <taxon>Paenibacillaceae</taxon>
        <taxon>Brevibacillus</taxon>
    </lineage>
</organism>
<dbReference type="AlphaFoldDB" id="A0A518V656"/>
<name>A0A518V656_BRELA</name>
<dbReference type="OrthoDB" id="2476014at2"/>
<sequence>MKNRSKFLSTISEYGFDINEPFDIRCTGNENGVTLSILIQGDEKHYWNSDIRLAAIKQLIGSLDIKNEFNGDYETFQKYMLTILDSLGNVISCAAPYDEDRNIETVKSFIEDSLETKIVEEAHRESLIDTYDDDDIDPSYKNS</sequence>
<protein>
    <submittedName>
        <fullName evidence="1">Uncharacterized protein</fullName>
    </submittedName>
</protein>
<keyword evidence="2" id="KW-1185">Reference proteome</keyword>
<proteinExistence type="predicted"/>
<evidence type="ECO:0000313" key="1">
    <source>
        <dbReference type="EMBL" id="QDX92448.1"/>
    </source>
</evidence>
<dbReference type="EMBL" id="CP033464">
    <property type="protein sequence ID" value="QDX92448.1"/>
    <property type="molecule type" value="Genomic_DNA"/>
</dbReference>
<accession>A0A518V656</accession>
<dbReference type="Proteomes" id="UP000319432">
    <property type="component" value="Chromosome"/>
</dbReference>
<reference evidence="1 2" key="1">
    <citation type="submission" date="2018-11" db="EMBL/GenBank/DDBJ databases">
        <title>Phylogenetic determinants of toxin gene distribution in genomes of Brevibacillus laterosporus.</title>
        <authorList>
            <person name="Glare T.R."/>
            <person name="Durrant A."/>
            <person name="Berry C."/>
            <person name="Palma L."/>
            <person name="Ormskirk M."/>
            <person name="Cox M.O."/>
        </authorList>
    </citation>
    <scope>NUCLEOTIDE SEQUENCE [LARGE SCALE GENOMIC DNA]</scope>
    <source>
        <strain evidence="1 2">1821L</strain>
    </source>
</reference>